<reference evidence="4 5" key="1">
    <citation type="submission" date="2017-02" db="EMBL/GenBank/DDBJ databases">
        <authorList>
            <person name="Peterson S.W."/>
        </authorList>
    </citation>
    <scope>NUCLEOTIDE SEQUENCE [LARGE SCALE GENOMIC DNA]</scope>
    <source>
        <strain evidence="4 5">B Mb 05.01</strain>
    </source>
</reference>
<dbReference type="OrthoDB" id="3951689at2"/>
<dbReference type="Pfam" id="PF13416">
    <property type="entry name" value="SBP_bac_8"/>
    <property type="match status" value="1"/>
</dbReference>
<dbReference type="AlphaFoldDB" id="A0A1R4JZT2"/>
<dbReference type="SUPFAM" id="SSF53850">
    <property type="entry name" value="Periplasmic binding protein-like II"/>
    <property type="match status" value="1"/>
</dbReference>
<gene>
    <name evidence="4" type="ORF">FM104_09760</name>
</gene>
<sequence length="433" mass="45507">MKTHVASISELALSRRAFLGGTLGATALGALTLAGCAPGGSSPAATGGAGTGTVDFTSFVFAQDSAGPLRDTVSAFTKDTGVKVAEVAIPYQQYLDQIVLKARGGNVSGIAHIDEEWLSTLATAGVLKDLSSQFQADLYPDRVALSGVLDKTRYALPWTQSAIGVVGNSGLLDGFGVDMSAVRTTDQFADALRKIKSQDSSIVPYAPCTSVQQLKDIIPWILVFGGTIYDGSEVTLGDRGSVEAVEYWKMLLDEGLIQPGMIREDARKLFAQQRTPLYDDAPQTIGIIPGQSNDPDIASKMHPVARPTGGGDTANLLWSQPLVAFDDTTDTGELLTYLSTDESSLQTMFEATGQPPTTKEALDSDWFAANAFNSEWNGTVASGAVTNPLWTFPSASAAQTVFNEAIEPALAGTVSVKDGLAQAKAGLEELLNG</sequence>
<dbReference type="EMBL" id="FUKO01000022">
    <property type="protein sequence ID" value="SJN37731.1"/>
    <property type="molecule type" value="Genomic_DNA"/>
</dbReference>
<dbReference type="Proteomes" id="UP000196320">
    <property type="component" value="Unassembled WGS sequence"/>
</dbReference>
<dbReference type="GO" id="GO:0015768">
    <property type="term" value="P:maltose transport"/>
    <property type="evidence" value="ECO:0007669"/>
    <property type="project" value="TreeGrafter"/>
</dbReference>
<dbReference type="PROSITE" id="PS51318">
    <property type="entry name" value="TAT"/>
    <property type="match status" value="1"/>
</dbReference>
<evidence type="ECO:0000256" key="1">
    <source>
        <dbReference type="ARBA" id="ARBA00008520"/>
    </source>
</evidence>
<evidence type="ECO:0000313" key="5">
    <source>
        <dbReference type="Proteomes" id="UP000196320"/>
    </source>
</evidence>
<dbReference type="GO" id="GO:1901982">
    <property type="term" value="F:maltose binding"/>
    <property type="evidence" value="ECO:0007669"/>
    <property type="project" value="TreeGrafter"/>
</dbReference>
<dbReference type="PANTHER" id="PTHR30061">
    <property type="entry name" value="MALTOSE-BINDING PERIPLASMIC PROTEIN"/>
    <property type="match status" value="1"/>
</dbReference>
<dbReference type="GO" id="GO:0055052">
    <property type="term" value="C:ATP-binding cassette (ABC) transporter complex, substrate-binding subunit-containing"/>
    <property type="evidence" value="ECO:0007669"/>
    <property type="project" value="TreeGrafter"/>
</dbReference>
<keyword evidence="3" id="KW-0732">Signal</keyword>
<evidence type="ECO:0000256" key="2">
    <source>
        <dbReference type="ARBA" id="ARBA00022448"/>
    </source>
</evidence>
<evidence type="ECO:0000313" key="4">
    <source>
        <dbReference type="EMBL" id="SJN37731.1"/>
    </source>
</evidence>
<protein>
    <submittedName>
        <fullName evidence="4">Sugar ABC transporter, periplasmic sugar-binding protein</fullName>
    </submittedName>
</protein>
<dbReference type="RefSeq" id="WP_087131895.1">
    <property type="nucleotide sequence ID" value="NZ_FUKO01000022.1"/>
</dbReference>
<name>A0A1R4JZT2_9MICO</name>
<keyword evidence="2" id="KW-0813">Transport</keyword>
<dbReference type="PANTHER" id="PTHR30061:SF50">
    <property type="entry name" value="MALTOSE_MALTODEXTRIN-BINDING PERIPLASMIC PROTEIN"/>
    <property type="match status" value="1"/>
</dbReference>
<evidence type="ECO:0000256" key="3">
    <source>
        <dbReference type="ARBA" id="ARBA00022729"/>
    </source>
</evidence>
<dbReference type="InterPro" id="IPR006059">
    <property type="entry name" value="SBP"/>
</dbReference>
<organism evidence="4 5">
    <name type="scientific">Microbacterium esteraromaticum</name>
    <dbReference type="NCBI Taxonomy" id="57043"/>
    <lineage>
        <taxon>Bacteria</taxon>
        <taxon>Bacillati</taxon>
        <taxon>Actinomycetota</taxon>
        <taxon>Actinomycetes</taxon>
        <taxon>Micrococcales</taxon>
        <taxon>Microbacteriaceae</taxon>
        <taxon>Microbacterium</taxon>
    </lineage>
</organism>
<proteinExistence type="inferred from homology"/>
<dbReference type="GO" id="GO:0042956">
    <property type="term" value="P:maltodextrin transmembrane transport"/>
    <property type="evidence" value="ECO:0007669"/>
    <property type="project" value="TreeGrafter"/>
</dbReference>
<dbReference type="InterPro" id="IPR006311">
    <property type="entry name" value="TAT_signal"/>
</dbReference>
<comment type="similarity">
    <text evidence="1">Belongs to the bacterial solute-binding protein 1 family.</text>
</comment>
<dbReference type="Gene3D" id="3.40.190.10">
    <property type="entry name" value="Periplasmic binding protein-like II"/>
    <property type="match status" value="1"/>
</dbReference>
<keyword evidence="5" id="KW-1185">Reference proteome</keyword>
<accession>A0A1R4JZT2</accession>